<reference evidence="2 3" key="1">
    <citation type="journal article" date="2016" name="Nat. Commun.">
        <title>Thousands of microbial genomes shed light on interconnected biogeochemical processes in an aquifer system.</title>
        <authorList>
            <person name="Anantharaman K."/>
            <person name="Brown C.T."/>
            <person name="Hug L.A."/>
            <person name="Sharon I."/>
            <person name="Castelle C.J."/>
            <person name="Probst A.J."/>
            <person name="Thomas B.C."/>
            <person name="Singh A."/>
            <person name="Wilkins M.J."/>
            <person name="Karaoz U."/>
            <person name="Brodie E.L."/>
            <person name="Williams K.H."/>
            <person name="Hubbard S.S."/>
            <person name="Banfield J.F."/>
        </authorList>
    </citation>
    <scope>NUCLEOTIDE SEQUENCE [LARGE SCALE GENOMIC DNA]</scope>
</reference>
<dbReference type="EMBL" id="MFKW01000001">
    <property type="protein sequence ID" value="OGG52145.1"/>
    <property type="molecule type" value="Genomic_DNA"/>
</dbReference>
<comment type="caution">
    <text evidence="2">The sequence shown here is derived from an EMBL/GenBank/DDBJ whole genome shotgun (WGS) entry which is preliminary data.</text>
</comment>
<name>A0A1F6CSP1_9BACT</name>
<evidence type="ECO:0000313" key="2">
    <source>
        <dbReference type="EMBL" id="OGG52145.1"/>
    </source>
</evidence>
<gene>
    <name evidence="2" type="ORF">A2704_02050</name>
</gene>
<dbReference type="Proteomes" id="UP000176445">
    <property type="component" value="Unassembled WGS sequence"/>
</dbReference>
<dbReference type="AlphaFoldDB" id="A0A1F6CSP1"/>
<dbReference type="InterPro" id="IPR002172">
    <property type="entry name" value="LDrepeatLR_classA_rpt"/>
</dbReference>
<keyword evidence="1" id="KW-1015">Disulfide bond</keyword>
<dbReference type="PROSITE" id="PS50068">
    <property type="entry name" value="LDLRA_2"/>
    <property type="match status" value="1"/>
</dbReference>
<protein>
    <submittedName>
        <fullName evidence="2">Uncharacterized protein</fullName>
    </submittedName>
</protein>
<evidence type="ECO:0000313" key="3">
    <source>
        <dbReference type="Proteomes" id="UP000176445"/>
    </source>
</evidence>
<dbReference type="InterPro" id="IPR021655">
    <property type="entry name" value="Put_metal-bd"/>
</dbReference>
<sequence length="770" mass="81658">MRDGAVFRTVSDAPVYAVSEGHARHIVDQPLFFNIGYRDDLVLWVGDGTEDEVTLGIESEIDFDTIHQCENGRKERSTSDCVSCSEATEPGHGGECHDLDSDGYDDQVCGGTDCDDTRASVHPNAPEICDERDNNCMNGVDEQTDFDWDDQNCGECGEVCGGEYHCVDGDCEINGCSETEQCDDGVLCTNDSCQWNNTCRNNPLDTNCPDGEYCNQSLDCVDTSVCIDDQDCDDGEFTCTDDSCQNGLCHNTPNDNHCDWGHYCDPLTANCAYSDSDGDGTVDVEDCAPYNPNRKPGATEVCNNHDDDCDGLVDEDFNLQIDDQHCGHCGISCAIGWYCSNGGCFQECVPSPEICNGLDDDCDNATDENLGQTTCGVGACSRTVTNCLNSVPQVCVPGNPAAETCNNVDDDCNGDIDHYTITCETACGQGNQCCRFGLWDSCTAPLPANEICDGFDNDCNGVVDDGIVCIAGGGCNPVPETCNGSDDDCDGARDENLGSTACGVGACRRTVQNCVGGVPQVCVPGNPAAETCNNVDDDCNNIADENLTRDCSTACENGTQTCGNGLWGTCSARQPSIESCNGIDDDCDTFTDEGGVCGGCGLPNTVTVEVDSGVNGAHTIWTDLEGAGPDCSPEWEESTDNDAPYTWTYQGDTGPRIVSATSPNGVYYVTTQGARGVGDCATAAGWTFLITVNGVNVPVPAYEPGNPVDVIEAGAAALAHEETGWCNAMICLGNNPCEANCLDGLDNDGDNLTDCLDWDCHWFWSNGACP</sequence>
<organism evidence="2 3">
    <name type="scientific">Candidatus Kaiserbacteria bacterium RIFCSPHIGHO2_01_FULL_54_36b</name>
    <dbReference type="NCBI Taxonomy" id="1798483"/>
    <lineage>
        <taxon>Bacteria</taxon>
        <taxon>Candidatus Kaiseribacteriota</taxon>
    </lineage>
</organism>
<dbReference type="Pfam" id="PF11617">
    <property type="entry name" value="Cu-binding_MopE"/>
    <property type="match status" value="8"/>
</dbReference>
<proteinExistence type="predicted"/>
<accession>A0A1F6CSP1</accession>
<evidence type="ECO:0000256" key="1">
    <source>
        <dbReference type="ARBA" id="ARBA00023157"/>
    </source>
</evidence>